<dbReference type="InterPro" id="IPR008991">
    <property type="entry name" value="Translation_prot_SH3-like_sf"/>
</dbReference>
<evidence type="ECO:0000256" key="3">
    <source>
        <dbReference type="ARBA" id="ARBA00023274"/>
    </source>
</evidence>
<keyword evidence="2 5" id="KW-0689">Ribosomal protein</keyword>
<evidence type="ECO:0000256" key="6">
    <source>
        <dbReference type="RuleBase" id="RU000559"/>
    </source>
</evidence>
<dbReference type="EMBL" id="JH611161">
    <property type="protein sequence ID" value="EJP74074.1"/>
    <property type="molecule type" value="Genomic_DNA"/>
</dbReference>
<dbReference type="GO" id="GO:0006412">
    <property type="term" value="P:translation"/>
    <property type="evidence" value="ECO:0007669"/>
    <property type="project" value="UniProtKB-UniRule"/>
</dbReference>
<keyword evidence="3 5" id="KW-0687">Ribonucleoprotein</keyword>
<dbReference type="PANTHER" id="PTHR15680:SF9">
    <property type="entry name" value="LARGE RIBOSOMAL SUBUNIT PROTEIN BL19M"/>
    <property type="match status" value="1"/>
</dbReference>
<accession>J4KT97</accession>
<evidence type="ECO:0000256" key="2">
    <source>
        <dbReference type="ARBA" id="ARBA00022980"/>
    </source>
</evidence>
<dbReference type="SUPFAM" id="SSF50104">
    <property type="entry name" value="Translation proteins SH3-like domain"/>
    <property type="match status" value="1"/>
</dbReference>
<dbReference type="PROSITE" id="PS01015">
    <property type="entry name" value="RIBOSOMAL_L19"/>
    <property type="match status" value="1"/>
</dbReference>
<feature type="region of interest" description="Disordered" evidence="7">
    <location>
        <begin position="1"/>
        <end position="89"/>
    </location>
</feature>
<reference evidence="8 9" key="1">
    <citation type="journal article" date="2012" name="ISME J.">
        <title>Genomic insights to SAR86, an abundant and uncultivated marine bacterial lineage.</title>
        <authorList>
            <person name="Dupont C.L."/>
            <person name="Rusch D.B."/>
            <person name="Yooseph S."/>
            <person name="Lombardo M.J."/>
            <person name="Richter R.A."/>
            <person name="Valas R."/>
            <person name="Novotny M."/>
            <person name="Yee-Greenbaum J."/>
            <person name="Selengut J.D."/>
            <person name="Haft D.H."/>
            <person name="Halpern A.L."/>
            <person name="Lasken R.S."/>
            <person name="Nealson K."/>
            <person name="Friedman R."/>
            <person name="Venter J.C."/>
        </authorList>
    </citation>
    <scope>NUCLEOTIDE SEQUENCE [LARGE SCALE GENOMIC DNA]</scope>
</reference>
<evidence type="ECO:0000313" key="9">
    <source>
        <dbReference type="Proteomes" id="UP000010116"/>
    </source>
</evidence>
<feature type="compositionally biased region" description="Acidic residues" evidence="7">
    <location>
        <begin position="12"/>
        <end position="82"/>
    </location>
</feature>
<dbReference type="AlphaFoldDB" id="J4KT97"/>
<evidence type="ECO:0000256" key="5">
    <source>
        <dbReference type="HAMAP-Rule" id="MF_00402"/>
    </source>
</evidence>
<dbReference type="NCBIfam" id="TIGR01024">
    <property type="entry name" value="rplS_bact"/>
    <property type="match status" value="1"/>
</dbReference>
<evidence type="ECO:0000256" key="7">
    <source>
        <dbReference type="SAM" id="MobiDB-lite"/>
    </source>
</evidence>
<dbReference type="HAMAP" id="MF_00402">
    <property type="entry name" value="Ribosomal_bL19"/>
    <property type="match status" value="1"/>
</dbReference>
<dbReference type="GO" id="GO:0022625">
    <property type="term" value="C:cytosolic large ribosomal subunit"/>
    <property type="evidence" value="ECO:0007669"/>
    <property type="project" value="TreeGrafter"/>
</dbReference>
<dbReference type="Proteomes" id="UP000010116">
    <property type="component" value="Unassembled WGS sequence"/>
</dbReference>
<gene>
    <name evidence="5" type="primary">rplS</name>
    <name evidence="8" type="ORF">NT02SARS_1449</name>
</gene>
<comment type="similarity">
    <text evidence="1 5 6">Belongs to the bacterial ribosomal protein bL19 family.</text>
</comment>
<dbReference type="Pfam" id="PF01245">
    <property type="entry name" value="Ribosomal_L19"/>
    <property type="match status" value="1"/>
</dbReference>
<dbReference type="InterPro" id="IPR038657">
    <property type="entry name" value="Ribosomal_bL19_sf"/>
</dbReference>
<evidence type="ECO:0000256" key="4">
    <source>
        <dbReference type="ARBA" id="ARBA00035171"/>
    </source>
</evidence>
<sequence length="201" mass="21950">MTDTDNNKENIENTDIESNDSVAEEAPADAPAEEVAEEAAAEETAEEAPAEEVAEEAAAEETAEEAPAEEVAEEAPVEEISLEEASPSTIISSFETKQLKDDLPSFRPGDTVVVSVKVKEGQRTRLQAFEGVVMGIKNKGLNSSFIVRKISSGIGVERTFQMHSPLIDSIKVKRKGDVRQAKLFYLRERSGKSARIKERLD</sequence>
<protein>
    <recommendedName>
        <fullName evidence="4 5">Large ribosomal subunit protein bL19</fullName>
    </recommendedName>
</protein>
<evidence type="ECO:0000313" key="8">
    <source>
        <dbReference type="EMBL" id="EJP74074.1"/>
    </source>
</evidence>
<dbReference type="InterPro" id="IPR001857">
    <property type="entry name" value="Ribosomal_bL19"/>
</dbReference>
<dbReference type="Gene3D" id="2.30.30.790">
    <property type="match status" value="1"/>
</dbReference>
<name>J4KT97_9GAMM</name>
<dbReference type="InterPro" id="IPR018257">
    <property type="entry name" value="Ribosomal_bL19_CS"/>
</dbReference>
<dbReference type="PRINTS" id="PR00061">
    <property type="entry name" value="RIBOSOMALL19"/>
</dbReference>
<dbReference type="PANTHER" id="PTHR15680">
    <property type="entry name" value="RIBOSOMAL PROTEIN L19"/>
    <property type="match status" value="1"/>
</dbReference>
<dbReference type="HOGENOM" id="CLU_103507_2_0_6"/>
<feature type="compositionally biased region" description="Basic and acidic residues" evidence="7">
    <location>
        <begin position="1"/>
        <end position="11"/>
    </location>
</feature>
<comment type="function">
    <text evidence="5 6">This protein is located at the 30S-50S ribosomal subunit interface and may play a role in the structure and function of the aminoacyl-tRNA binding site.</text>
</comment>
<dbReference type="FunFam" id="2.30.30.790:FF:000001">
    <property type="entry name" value="50S ribosomal protein L19"/>
    <property type="match status" value="1"/>
</dbReference>
<organism evidence="8 9">
    <name type="scientific">SAR86 cluster bacterium SAR86B</name>
    <dbReference type="NCBI Taxonomy" id="1123867"/>
    <lineage>
        <taxon>Bacteria</taxon>
        <taxon>Pseudomonadati</taxon>
        <taxon>Pseudomonadota</taxon>
        <taxon>Gammaproteobacteria</taxon>
        <taxon>SAR86 cluster</taxon>
    </lineage>
</organism>
<proteinExistence type="inferred from homology"/>
<dbReference type="GO" id="GO:0003735">
    <property type="term" value="F:structural constituent of ribosome"/>
    <property type="evidence" value="ECO:0007669"/>
    <property type="project" value="InterPro"/>
</dbReference>
<evidence type="ECO:0000256" key="1">
    <source>
        <dbReference type="ARBA" id="ARBA00005781"/>
    </source>
</evidence>